<evidence type="ECO:0000313" key="1">
    <source>
        <dbReference type="EMBL" id="GLS71580.1"/>
    </source>
</evidence>
<reference evidence="2" key="1">
    <citation type="journal article" date="2019" name="Int. J. Syst. Evol. Microbiol.">
        <title>The Global Catalogue of Microorganisms (GCM) 10K type strain sequencing project: providing services to taxonomists for standard genome sequencing and annotation.</title>
        <authorList>
            <consortium name="The Broad Institute Genomics Platform"/>
            <consortium name="The Broad Institute Genome Sequencing Center for Infectious Disease"/>
            <person name="Wu L."/>
            <person name="Ma J."/>
        </authorList>
    </citation>
    <scope>NUCLEOTIDE SEQUENCE [LARGE SCALE GENOMIC DNA]</scope>
    <source>
        <strain evidence="2">NBRC 103632</strain>
    </source>
</reference>
<dbReference type="PANTHER" id="PTHR38733:SF1">
    <property type="entry name" value="TYPE IV METHYL-DIRECTED RESTRICTION ENZYME ECOKMCRBC"/>
    <property type="match status" value="1"/>
</dbReference>
<dbReference type="InterPro" id="IPR019292">
    <property type="entry name" value="McrC"/>
</dbReference>
<dbReference type="RefSeq" id="WP_238193917.1">
    <property type="nucleotide sequence ID" value="NZ_BPQZ01000001.1"/>
</dbReference>
<proteinExistence type="predicted"/>
<dbReference type="AlphaFoldDB" id="A0AA37TH61"/>
<evidence type="ECO:0008006" key="3">
    <source>
        <dbReference type="Google" id="ProtNLM"/>
    </source>
</evidence>
<gene>
    <name evidence="1" type="ORF">GCM10007890_35930</name>
</gene>
<dbReference type="Pfam" id="PF10117">
    <property type="entry name" value="McrBC"/>
    <property type="match status" value="1"/>
</dbReference>
<keyword evidence="2" id="KW-1185">Reference proteome</keyword>
<dbReference type="Proteomes" id="UP001157440">
    <property type="component" value="Unassembled WGS sequence"/>
</dbReference>
<evidence type="ECO:0000313" key="2">
    <source>
        <dbReference type="Proteomes" id="UP001157440"/>
    </source>
</evidence>
<protein>
    <recommendedName>
        <fullName evidence="3">Restriction endonuclease</fullName>
    </recommendedName>
</protein>
<dbReference type="PANTHER" id="PTHR38733">
    <property type="entry name" value="PROTEIN MCRC"/>
    <property type="match status" value="1"/>
</dbReference>
<comment type="caution">
    <text evidence="1">The sequence shown here is derived from an EMBL/GenBank/DDBJ whole genome shotgun (WGS) entry which is preliminary data.</text>
</comment>
<name>A0AA37TH61_9HYPH</name>
<accession>A0AA37TH61</accession>
<organism evidence="1 2">
    <name type="scientific">Methylobacterium tardum</name>
    <dbReference type="NCBI Taxonomy" id="374432"/>
    <lineage>
        <taxon>Bacteria</taxon>
        <taxon>Pseudomonadati</taxon>
        <taxon>Pseudomonadota</taxon>
        <taxon>Alphaproteobacteria</taxon>
        <taxon>Hyphomicrobiales</taxon>
        <taxon>Methylobacteriaceae</taxon>
        <taxon>Methylobacterium</taxon>
    </lineage>
</organism>
<sequence length="462" mass="51232">MRRLQRVPAGVSFASGHRADHRVLQATEHAMLPLPPELVLPNGRLDLHDDVLKYFQVLFKGTVPHILLGRYVGYIPLNDAWAINVTPRVPVGNMERLMGMVTGYRPVVLARHLRTFSTSTEMPVSLVDLMAEQLLAIFQRIWRDGLVAQYERRERIGSSPAGSVRALDSALLTQRGARPVAVSSSFERTTDFGPNRMLRLGVENLLRRFLSLPSELVSPKRLHELRRTLRGLEHIAPARPSEASPEAVARYLASLPQYHEHYVDALLLAELIIRGQGLAIRDPDGETVFRTILVDMERIFEDYARRLLSGHFGRAGAPRVLDGNLGGPGGAKMPAYETLAAGAKNTDMTPDIVLQDGAATHLVIDAKYKRNEGVPDRPDLNQVLGYSVRYRCPRVMLLYPIRPDGVEPARFVGTVGDTEVYTGHIDLASVDIEEEEKLFCGAIQALFENSTSFKAGSASLQP</sequence>
<dbReference type="EMBL" id="BSPL01000017">
    <property type="protein sequence ID" value="GLS71580.1"/>
    <property type="molecule type" value="Genomic_DNA"/>
</dbReference>